<evidence type="ECO:0000256" key="1">
    <source>
        <dbReference type="SAM" id="Phobius"/>
    </source>
</evidence>
<feature type="transmembrane region" description="Helical" evidence="1">
    <location>
        <begin position="134"/>
        <end position="156"/>
    </location>
</feature>
<keyword evidence="1" id="KW-0472">Membrane</keyword>
<comment type="caution">
    <text evidence="2">The sequence shown here is derived from an EMBL/GenBank/DDBJ whole genome shotgun (WGS) entry which is preliminary data.</text>
</comment>
<dbReference type="PANTHER" id="PTHR31272">
    <property type="entry name" value="CYTOCHROME C-TYPE BIOGENESIS PROTEIN HI_1454-RELATED"/>
    <property type="match status" value="1"/>
</dbReference>
<feature type="transmembrane region" description="Helical" evidence="1">
    <location>
        <begin position="246"/>
        <end position="271"/>
    </location>
</feature>
<feature type="transmembrane region" description="Helical" evidence="1">
    <location>
        <begin position="61"/>
        <end position="86"/>
    </location>
</feature>
<gene>
    <name evidence="2" type="ORF">GCM10011609_57010</name>
</gene>
<feature type="transmembrane region" description="Helical" evidence="1">
    <location>
        <begin position="168"/>
        <end position="191"/>
    </location>
</feature>
<keyword evidence="3" id="KW-1185">Reference proteome</keyword>
<dbReference type="EMBL" id="BMNC01000009">
    <property type="protein sequence ID" value="GGN09867.1"/>
    <property type="molecule type" value="Genomic_DNA"/>
</dbReference>
<organism evidence="2 3">
    <name type="scientific">Lentzea pudingi</name>
    <dbReference type="NCBI Taxonomy" id="1789439"/>
    <lineage>
        <taxon>Bacteria</taxon>
        <taxon>Bacillati</taxon>
        <taxon>Actinomycetota</taxon>
        <taxon>Actinomycetes</taxon>
        <taxon>Pseudonocardiales</taxon>
        <taxon>Pseudonocardiaceae</taxon>
        <taxon>Lentzea</taxon>
    </lineage>
</organism>
<evidence type="ECO:0000313" key="3">
    <source>
        <dbReference type="Proteomes" id="UP000597656"/>
    </source>
</evidence>
<accession>A0ABQ2IJ02</accession>
<reference evidence="3" key="1">
    <citation type="journal article" date="2019" name="Int. J. Syst. Evol. Microbiol.">
        <title>The Global Catalogue of Microorganisms (GCM) 10K type strain sequencing project: providing services to taxonomists for standard genome sequencing and annotation.</title>
        <authorList>
            <consortium name="The Broad Institute Genomics Platform"/>
            <consortium name="The Broad Institute Genome Sequencing Center for Infectious Disease"/>
            <person name="Wu L."/>
            <person name="Ma J."/>
        </authorList>
    </citation>
    <scope>NUCLEOTIDE SEQUENCE [LARGE SCALE GENOMIC DNA]</scope>
    <source>
        <strain evidence="3">CGMCC 4.7319</strain>
    </source>
</reference>
<keyword evidence="1" id="KW-1133">Transmembrane helix</keyword>
<keyword evidence="1" id="KW-0812">Transmembrane</keyword>
<dbReference type="Proteomes" id="UP000597656">
    <property type="component" value="Unassembled WGS sequence"/>
</dbReference>
<feature type="transmembrane region" description="Helical" evidence="1">
    <location>
        <begin position="92"/>
        <end position="113"/>
    </location>
</feature>
<evidence type="ECO:0008006" key="4">
    <source>
        <dbReference type="Google" id="ProtNLM"/>
    </source>
</evidence>
<sequence>MYPSDRGFPGDVPDRTASLRAVNELALAVVAGMVATVNPCGFAMLPAYLALVSRDSPARAFASGLVMTAGFVTFFGAFGVLVSPVAATLKRYLPFVTVVIGLVMVVVGVLLLLGKDLYVRLPKLQAAPKSLWSMYGYGIAFAIASLSCAIGPFLAVVGASLQTGVMAFFAYALGMGLIVTVLAVAGSALAPHIRKVLPHVGRIGGAVLIAVGAYVTYYGVYELRLFLAGGSAVDPVVRGAGRFQNVLVQLVGALGPWPFVVVLVMAGAWWLNRSRRKAVRPDRR</sequence>
<name>A0ABQ2IJ02_9PSEU</name>
<protein>
    <recommendedName>
        <fullName evidence="4">Cytochrome c biogenesis protein CcdA</fullName>
    </recommendedName>
</protein>
<dbReference type="PANTHER" id="PTHR31272:SF4">
    <property type="entry name" value="CYTOCHROME C-TYPE BIOGENESIS PROTEIN HI_1454-RELATED"/>
    <property type="match status" value="1"/>
</dbReference>
<feature type="transmembrane region" description="Helical" evidence="1">
    <location>
        <begin position="203"/>
        <end position="221"/>
    </location>
</feature>
<dbReference type="InterPro" id="IPR051790">
    <property type="entry name" value="Cytochrome_c-biogenesis_DsbD"/>
</dbReference>
<proteinExistence type="predicted"/>
<evidence type="ECO:0000313" key="2">
    <source>
        <dbReference type="EMBL" id="GGN09867.1"/>
    </source>
</evidence>
<feature type="transmembrane region" description="Helical" evidence="1">
    <location>
        <begin position="25"/>
        <end position="49"/>
    </location>
</feature>